<dbReference type="PANTHER" id="PTHR44688:SF16">
    <property type="entry name" value="DNA-BINDING TRANSCRIPTIONAL ACTIVATOR DEVR_DOSR"/>
    <property type="match status" value="1"/>
</dbReference>
<dbReference type="PRINTS" id="PR00038">
    <property type="entry name" value="HTHLUXR"/>
</dbReference>
<dbReference type="CDD" id="cd06170">
    <property type="entry name" value="LuxR_C_like"/>
    <property type="match status" value="1"/>
</dbReference>
<dbReference type="InterPro" id="IPR036693">
    <property type="entry name" value="TF_LuxR_autoind-bd_dom_sf"/>
</dbReference>
<dbReference type="AlphaFoldDB" id="A0A9X3YNN0"/>
<keyword evidence="3" id="KW-0804">Transcription</keyword>
<dbReference type="InterPro" id="IPR016032">
    <property type="entry name" value="Sig_transdc_resp-reg_C-effctor"/>
</dbReference>
<dbReference type="PROSITE" id="PS00622">
    <property type="entry name" value="HTH_LUXR_1"/>
    <property type="match status" value="1"/>
</dbReference>
<evidence type="ECO:0000256" key="2">
    <source>
        <dbReference type="ARBA" id="ARBA00023125"/>
    </source>
</evidence>
<dbReference type="EMBL" id="JAOVZO020000018">
    <property type="protein sequence ID" value="MDC8014073.1"/>
    <property type="molecule type" value="Genomic_DNA"/>
</dbReference>
<dbReference type="Pfam" id="PF00196">
    <property type="entry name" value="GerE"/>
    <property type="match status" value="1"/>
</dbReference>
<keyword evidence="1" id="KW-0805">Transcription regulation</keyword>
<comment type="caution">
    <text evidence="5">The sequence shown here is derived from an EMBL/GenBank/DDBJ whole genome shotgun (WGS) entry which is preliminary data.</text>
</comment>
<evidence type="ECO:0000256" key="1">
    <source>
        <dbReference type="ARBA" id="ARBA00023015"/>
    </source>
</evidence>
<dbReference type="PROSITE" id="PS50043">
    <property type="entry name" value="HTH_LUXR_2"/>
    <property type="match status" value="1"/>
</dbReference>
<dbReference type="SUPFAM" id="SSF46894">
    <property type="entry name" value="C-terminal effector domain of the bipartite response regulators"/>
    <property type="match status" value="1"/>
</dbReference>
<protein>
    <submittedName>
        <fullName evidence="5">LuxR family transcriptional regulator</fullName>
    </submittedName>
</protein>
<dbReference type="Pfam" id="PF03472">
    <property type="entry name" value="Autoind_bind"/>
    <property type="match status" value="1"/>
</dbReference>
<dbReference type="Gene3D" id="3.30.450.80">
    <property type="entry name" value="Transcription factor LuxR-like, autoinducer-binding domain"/>
    <property type="match status" value="1"/>
</dbReference>
<organism evidence="5 6">
    <name type="scientific">Tahibacter soli</name>
    <dbReference type="NCBI Taxonomy" id="2983605"/>
    <lineage>
        <taxon>Bacteria</taxon>
        <taxon>Pseudomonadati</taxon>
        <taxon>Pseudomonadota</taxon>
        <taxon>Gammaproteobacteria</taxon>
        <taxon>Lysobacterales</taxon>
        <taxon>Rhodanobacteraceae</taxon>
        <taxon>Tahibacter</taxon>
    </lineage>
</organism>
<dbReference type="GO" id="GO:0003677">
    <property type="term" value="F:DNA binding"/>
    <property type="evidence" value="ECO:0007669"/>
    <property type="project" value="UniProtKB-KW"/>
</dbReference>
<reference evidence="5" key="1">
    <citation type="submission" date="2023-02" db="EMBL/GenBank/DDBJ databases">
        <title>Tahibacter soli sp. nov. isolated from soil.</title>
        <authorList>
            <person name="Baek J.H."/>
            <person name="Lee J.K."/>
            <person name="Choi D.G."/>
            <person name="Jeon C.O."/>
        </authorList>
    </citation>
    <scope>NUCLEOTIDE SEQUENCE</scope>
    <source>
        <strain evidence="5">BL</strain>
    </source>
</reference>
<dbReference type="SMART" id="SM00421">
    <property type="entry name" value="HTH_LUXR"/>
    <property type="match status" value="1"/>
</dbReference>
<keyword evidence="6" id="KW-1185">Reference proteome</keyword>
<dbReference type="InterPro" id="IPR036388">
    <property type="entry name" value="WH-like_DNA-bd_sf"/>
</dbReference>
<feature type="domain" description="HTH luxR-type" evidence="4">
    <location>
        <begin position="174"/>
        <end position="239"/>
    </location>
</feature>
<dbReference type="GO" id="GO:0006355">
    <property type="term" value="P:regulation of DNA-templated transcription"/>
    <property type="evidence" value="ECO:0007669"/>
    <property type="project" value="InterPro"/>
</dbReference>
<dbReference type="SUPFAM" id="SSF75516">
    <property type="entry name" value="Pheromone-binding domain of LuxR-like quorum-sensing transcription factors"/>
    <property type="match status" value="1"/>
</dbReference>
<sequence>MNFQLDQLQQIAVARSPNELIRTITRLSRGQGIDHWCYALDLPLLDQRKPQFLLGNFPQAWLDYYFAHDFLRVDPAVAHCHGHATPIVWPARQAANASDAQNMAVRRLYREAAEHGLKSGVSIPVHGLGCTWGMVSFASGDPRRDDDFAAHVADLHLFAHYIHESGHRFAHTTTLPPPPHLTARELECLHWAAEGKTSWEIGRVLGVSERTVVFHLQNAAHKFGVNGRQPAVARAIALGLIDP</sequence>
<keyword evidence="2" id="KW-0238">DNA-binding</keyword>
<evidence type="ECO:0000259" key="4">
    <source>
        <dbReference type="PROSITE" id="PS50043"/>
    </source>
</evidence>
<dbReference type="InterPro" id="IPR005143">
    <property type="entry name" value="TF_LuxR_autoind-bd_dom"/>
</dbReference>
<dbReference type="InterPro" id="IPR000792">
    <property type="entry name" value="Tscrpt_reg_LuxR_C"/>
</dbReference>
<proteinExistence type="predicted"/>
<evidence type="ECO:0000313" key="5">
    <source>
        <dbReference type="EMBL" id="MDC8014073.1"/>
    </source>
</evidence>
<accession>A0A9X3YNN0</accession>
<dbReference type="PANTHER" id="PTHR44688">
    <property type="entry name" value="DNA-BINDING TRANSCRIPTIONAL ACTIVATOR DEVR_DOSR"/>
    <property type="match status" value="1"/>
</dbReference>
<gene>
    <name evidence="5" type="ORF">OD750_016130</name>
</gene>
<name>A0A9X3YNN0_9GAMM</name>
<evidence type="ECO:0000256" key="3">
    <source>
        <dbReference type="ARBA" id="ARBA00023163"/>
    </source>
</evidence>
<dbReference type="Proteomes" id="UP001139971">
    <property type="component" value="Unassembled WGS sequence"/>
</dbReference>
<evidence type="ECO:0000313" key="6">
    <source>
        <dbReference type="Proteomes" id="UP001139971"/>
    </source>
</evidence>
<dbReference type="Gene3D" id="1.10.10.10">
    <property type="entry name" value="Winged helix-like DNA-binding domain superfamily/Winged helix DNA-binding domain"/>
    <property type="match status" value="1"/>
</dbReference>
<dbReference type="RefSeq" id="WP_263541715.1">
    <property type="nucleotide sequence ID" value="NZ_JAOVZO020000018.1"/>
</dbReference>